<dbReference type="InParanoid" id="A0A668A653"/>
<reference evidence="1" key="1">
    <citation type="submission" date="2019-06" db="EMBL/GenBank/DDBJ databases">
        <authorList>
            <consortium name="Wellcome Sanger Institute Data Sharing"/>
        </authorList>
    </citation>
    <scope>NUCLEOTIDE SEQUENCE [LARGE SCALE GENOMIC DNA]</scope>
</reference>
<evidence type="ECO:0000313" key="1">
    <source>
        <dbReference type="Ensembl" id="ENSMMDP00005043364.1"/>
    </source>
</evidence>
<organism evidence="1 2">
    <name type="scientific">Myripristis murdjan</name>
    <name type="common">pinecone soldierfish</name>
    <dbReference type="NCBI Taxonomy" id="586833"/>
    <lineage>
        <taxon>Eukaryota</taxon>
        <taxon>Metazoa</taxon>
        <taxon>Chordata</taxon>
        <taxon>Craniata</taxon>
        <taxon>Vertebrata</taxon>
        <taxon>Euteleostomi</taxon>
        <taxon>Actinopterygii</taxon>
        <taxon>Neopterygii</taxon>
        <taxon>Teleostei</taxon>
        <taxon>Neoteleostei</taxon>
        <taxon>Acanthomorphata</taxon>
        <taxon>Holocentriformes</taxon>
        <taxon>Holocentridae</taxon>
        <taxon>Myripristis</taxon>
    </lineage>
</organism>
<dbReference type="Ensembl" id="ENSMMDT00005044240.1">
    <property type="protein sequence ID" value="ENSMMDP00005043364.1"/>
    <property type="gene ID" value="ENSMMDG00005019952.1"/>
</dbReference>
<name>A0A668A653_9TELE</name>
<protein>
    <submittedName>
        <fullName evidence="1">Uncharacterized protein</fullName>
    </submittedName>
</protein>
<reference evidence="1" key="2">
    <citation type="submission" date="2025-08" db="UniProtKB">
        <authorList>
            <consortium name="Ensembl"/>
        </authorList>
    </citation>
    <scope>IDENTIFICATION</scope>
</reference>
<evidence type="ECO:0000313" key="2">
    <source>
        <dbReference type="Proteomes" id="UP000472263"/>
    </source>
</evidence>
<reference evidence="1" key="3">
    <citation type="submission" date="2025-09" db="UniProtKB">
        <authorList>
            <consortium name="Ensembl"/>
        </authorList>
    </citation>
    <scope>IDENTIFICATION</scope>
</reference>
<accession>A0A668A653</accession>
<sequence>NSGVKLIFGAGTKLIVDSGK</sequence>
<proteinExistence type="predicted"/>
<keyword evidence="2" id="KW-1185">Reference proteome</keyword>
<dbReference type="Proteomes" id="UP000472263">
    <property type="component" value="Chromosome 17"/>
</dbReference>
<dbReference type="AlphaFoldDB" id="A0A668A653"/>